<evidence type="ECO:0000259" key="1">
    <source>
        <dbReference type="Pfam" id="PF17921"/>
    </source>
</evidence>
<proteinExistence type="predicted"/>
<feature type="domain" description="Integrase zinc-binding" evidence="1">
    <location>
        <begin position="65"/>
        <end position="119"/>
    </location>
</feature>
<organism evidence="2 3">
    <name type="scientific">Smittium culicis</name>
    <dbReference type="NCBI Taxonomy" id="133412"/>
    <lineage>
        <taxon>Eukaryota</taxon>
        <taxon>Fungi</taxon>
        <taxon>Fungi incertae sedis</taxon>
        <taxon>Zoopagomycota</taxon>
        <taxon>Kickxellomycotina</taxon>
        <taxon>Harpellomycetes</taxon>
        <taxon>Harpellales</taxon>
        <taxon>Legeriomycetaceae</taxon>
        <taxon>Smittium</taxon>
    </lineage>
</organism>
<evidence type="ECO:0000313" key="3">
    <source>
        <dbReference type="Proteomes" id="UP000187429"/>
    </source>
</evidence>
<name>A0A1R1YPX0_9FUNG</name>
<evidence type="ECO:0000313" key="2">
    <source>
        <dbReference type="EMBL" id="OMJ28948.1"/>
    </source>
</evidence>
<accession>A0A1R1YPX0</accession>
<dbReference type="Proteomes" id="UP000187429">
    <property type="component" value="Unassembled WGS sequence"/>
</dbReference>
<reference evidence="3" key="1">
    <citation type="submission" date="2017-01" db="EMBL/GenBank/DDBJ databases">
        <authorList>
            <person name="Wang Y."/>
            <person name="White M."/>
            <person name="Kvist S."/>
            <person name="Moncalvo J.-M."/>
        </authorList>
    </citation>
    <scope>NUCLEOTIDE SEQUENCE [LARGE SCALE GENOMIC DNA]</scope>
    <source>
        <strain evidence="3">ID-206-W2</strain>
    </source>
</reference>
<dbReference type="Pfam" id="PF17921">
    <property type="entry name" value="Integrase_H2C2"/>
    <property type="match status" value="1"/>
</dbReference>
<keyword evidence="3" id="KW-1185">Reference proteome</keyword>
<protein>
    <submittedName>
        <fullName evidence="2">Gypsy retrotransposon integrase-like protein 1</fullName>
    </submittedName>
</protein>
<dbReference type="EMBL" id="LSSM01000425">
    <property type="protein sequence ID" value="OMJ28948.1"/>
    <property type="molecule type" value="Genomic_DNA"/>
</dbReference>
<comment type="caution">
    <text evidence="2">The sequence shown here is derived from an EMBL/GenBank/DDBJ whole genome shotgun (WGS) entry which is preliminary data.</text>
</comment>
<dbReference type="AlphaFoldDB" id="A0A1R1YPX0"/>
<dbReference type="InterPro" id="IPR050951">
    <property type="entry name" value="Retrovirus_Pol_polyprotein"/>
</dbReference>
<dbReference type="Gene3D" id="1.10.340.70">
    <property type="match status" value="1"/>
</dbReference>
<dbReference type="PANTHER" id="PTHR37984">
    <property type="entry name" value="PROTEIN CBG26694"/>
    <property type="match status" value="1"/>
</dbReference>
<gene>
    <name evidence="2" type="ORF">AYI69_g1559</name>
</gene>
<dbReference type="PANTHER" id="PTHR37984:SF5">
    <property type="entry name" value="PROTEIN NYNRIN-LIKE"/>
    <property type="match status" value="1"/>
</dbReference>
<dbReference type="InterPro" id="IPR041588">
    <property type="entry name" value="Integrase_H2C2"/>
</dbReference>
<sequence>MKTDAKSVLGMFNKAELRSGVASRWVAYLQIFDFEVFHIKGADNSAADALPVLGHMPMQVFIQLSERRKVLNEIHGGGGGGHRRRESTLSKLRTRYFWLKMYNDTQLFVRACQKCQMRSRGRVEEPYLATWE</sequence>